<dbReference type="GO" id="GO:0016787">
    <property type="term" value="F:hydrolase activity"/>
    <property type="evidence" value="ECO:0007669"/>
    <property type="project" value="InterPro"/>
</dbReference>
<dbReference type="Gene3D" id="3.60.21.10">
    <property type="match status" value="1"/>
</dbReference>
<dbReference type="InterPro" id="IPR029052">
    <property type="entry name" value="Metallo-depent_PP-like"/>
</dbReference>
<dbReference type="InterPro" id="IPR041780">
    <property type="entry name" value="MPP_PrpE-like"/>
</dbReference>
<dbReference type="Gene3D" id="3.40.50.300">
    <property type="entry name" value="P-loop containing nucleotide triphosphate hydrolases"/>
    <property type="match status" value="1"/>
</dbReference>
<dbReference type="OrthoDB" id="9807890at2"/>
<dbReference type="InterPro" id="IPR032380">
    <property type="entry name" value="PNKP_ligase_dom"/>
</dbReference>
<dbReference type="CDD" id="cd07423">
    <property type="entry name" value="MPP_Prp_like"/>
    <property type="match status" value="1"/>
</dbReference>
<dbReference type="Gene3D" id="3.30.470.30">
    <property type="entry name" value="DNA ligase/mRNA capping enzyme"/>
    <property type="match status" value="2"/>
</dbReference>
<dbReference type="SUPFAM" id="SSF52540">
    <property type="entry name" value="P-loop containing nucleoside triphosphate hydrolases"/>
    <property type="match status" value="1"/>
</dbReference>
<dbReference type="PANTHER" id="PTHR12435">
    <property type="match status" value="1"/>
</dbReference>
<dbReference type="SUPFAM" id="SSF56091">
    <property type="entry name" value="DNA ligase/mRNA capping enzyme, catalytic domain"/>
    <property type="match status" value="1"/>
</dbReference>
<dbReference type="NCBIfam" id="TIGR04075">
    <property type="entry name" value="bacter_Pnkp"/>
    <property type="match status" value="1"/>
</dbReference>
<reference evidence="3 4" key="1">
    <citation type="journal article" date="2014" name="Genome Announc.">
        <title>Draft Genome Sequence of Streptomyces roseochromogenes subsp. oscitans DS 12.976, Producer of the Aminocoumarin Antibiotic Clorobiocin.</title>
        <authorList>
            <person name="Ruckert C."/>
            <person name="Kalinowski J."/>
            <person name="Heide L."/>
            <person name="Apel A.K."/>
        </authorList>
    </citation>
    <scope>NUCLEOTIDE SEQUENCE [LARGE SCALE GENOMIC DNA]</scope>
    <source>
        <strain evidence="3 4">DS 12.976</strain>
    </source>
</reference>
<dbReference type="Pfam" id="PF00149">
    <property type="entry name" value="Metallophos"/>
    <property type="match status" value="1"/>
</dbReference>
<comment type="caution">
    <text evidence="3">The sequence shown here is derived from an EMBL/GenBank/DDBJ whole genome shotgun (WGS) entry which is preliminary data.</text>
</comment>
<dbReference type="InterPro" id="IPR027417">
    <property type="entry name" value="P-loop_NTPase"/>
</dbReference>
<dbReference type="RefSeq" id="WP_023546009.1">
    <property type="nucleotide sequence ID" value="NZ_CM002285.1"/>
</dbReference>
<protein>
    <submittedName>
        <fullName evidence="3">Phosphatase</fullName>
    </submittedName>
</protein>
<feature type="domain" description="Polynucleotide kinase-phosphatase ligase" evidence="2">
    <location>
        <begin position="463"/>
        <end position="849"/>
    </location>
</feature>
<dbReference type="AlphaFoldDB" id="V6KSH1"/>
<dbReference type="HOGENOM" id="CLU_016728_0_0_11"/>
<evidence type="ECO:0000259" key="2">
    <source>
        <dbReference type="Pfam" id="PF16542"/>
    </source>
</evidence>
<dbReference type="Pfam" id="PF16542">
    <property type="entry name" value="PNKP_ligase"/>
    <property type="match status" value="1"/>
</dbReference>
<evidence type="ECO:0000259" key="1">
    <source>
        <dbReference type="Pfam" id="PF00149"/>
    </source>
</evidence>
<dbReference type="InterPro" id="IPR004843">
    <property type="entry name" value="Calcineurin-like_PHP"/>
</dbReference>
<dbReference type="STRING" id="1352936.M878_10165"/>
<name>V6KSH1_STRRC</name>
<organism evidence="3 4">
    <name type="scientific">Streptomyces roseochromogenus subsp. oscitans DS 12.976</name>
    <dbReference type="NCBI Taxonomy" id="1352936"/>
    <lineage>
        <taxon>Bacteria</taxon>
        <taxon>Bacillati</taxon>
        <taxon>Actinomycetota</taxon>
        <taxon>Actinomycetes</taxon>
        <taxon>Kitasatosporales</taxon>
        <taxon>Streptomycetaceae</taxon>
        <taxon>Streptomyces</taxon>
    </lineage>
</organism>
<proteinExistence type="predicted"/>
<dbReference type="InterPro" id="IPR024028">
    <property type="entry name" value="PNKP_bac"/>
</dbReference>
<gene>
    <name evidence="3" type="ORF">M878_10165</name>
</gene>
<dbReference type="SUPFAM" id="SSF56300">
    <property type="entry name" value="Metallo-dependent phosphatases"/>
    <property type="match status" value="1"/>
</dbReference>
<dbReference type="EMBL" id="AWQX01000081">
    <property type="protein sequence ID" value="EST34351.1"/>
    <property type="molecule type" value="Genomic_DNA"/>
</dbReference>
<accession>V6KSH1</accession>
<sequence length="854" mass="94104">MTGNRTGRTLPVTDLSLVVLVGASGSGKSTFARRHFKPTEVISSDFCRGLVSDDENDQSATRDAFDVLHYIAGKRLAAGRRTVVDATSVQQDARRQLIELAKKYDVLPIAIVLDMPEEVCAERNAARTDRADMPRRVIQRHIRELRRSLRHLEREGFRKVHVLRGVEEAESATVVTEKRFNDLTHLTGPFDIIGDIHGCAAELESLLAKLGYVDGVHPERRTAVFVGDLVDRGPDTPGVLRRVMTMAETGNALCVPGNHENKYGRYLKGRKVQHTHGLAETIEQMEGESEEFKDQVRKFLEGLVSHYVLDGGKLVVCHAGLPEKYHGRTSGRVRSHALYGDTTGETDEFGLPVRYPWAEDYRGRAAVVYGHTPVPEATWLNNTICLDTGAVFGGKLTALRWPERELVDVPAERVWYEPTRPLRSEAPGGQDGRPLDLADVYGRRAVETRHAGMVAVREENAAAALEVMSRFATDPRLLPYLPPTMAPTATSQVEARGGAADGHFLEHPAEAFAQYAADGVERVVCEEKHMGSRAVALVCRDAEAARKRFGVDGPTGSLYTRTGRPFFDDETVTEEILGRLRSAISDSGLWDELGTDWLLLDAELMPWSLKASGLLRSQYAAVGAASGAVFPGALAALEAAAARGADVGGLLDRQRERACDAAAFTAAYRRYCWTTDGLDGVRLAPFQLLAVQGRSLAALPHDEQLALIDRLVEHDGTGLLQTTRRLYVDTGEAESVRAGVDWWLEMTGRGGEGMVVKPVGALVRNKDGRLAQPGVKCRGREYLRIIYGPEYTRPDNLARLRQRFLNHKRSLALREYALGLEALDRLADGEPLWRVHEAVFGVLALESEPVDPRL</sequence>
<feature type="domain" description="Calcineurin-like phosphoesterase" evidence="1">
    <location>
        <begin position="189"/>
        <end position="375"/>
    </location>
</feature>
<evidence type="ECO:0000313" key="3">
    <source>
        <dbReference type="EMBL" id="EST34351.1"/>
    </source>
</evidence>
<keyword evidence="4" id="KW-1185">Reference proteome</keyword>
<evidence type="ECO:0000313" key="4">
    <source>
        <dbReference type="Proteomes" id="UP000017984"/>
    </source>
</evidence>
<dbReference type="PATRIC" id="fig|1352936.5.peg.2165"/>
<dbReference type="Proteomes" id="UP000017984">
    <property type="component" value="Chromosome"/>
</dbReference>
<dbReference type="Pfam" id="PF13671">
    <property type="entry name" value="AAA_33"/>
    <property type="match status" value="1"/>
</dbReference>